<dbReference type="EMBL" id="CP121646">
    <property type="protein sequence ID" value="WFU62720.1"/>
    <property type="molecule type" value="Genomic_DNA"/>
</dbReference>
<dbReference type="RefSeq" id="WP_310885377.1">
    <property type="nucleotide sequence ID" value="NZ_CP121646.1"/>
</dbReference>
<organism evidence="1 2">
    <name type="scientific">Bradyrhizobium brasilense</name>
    <dbReference type="NCBI Taxonomy" id="1419277"/>
    <lineage>
        <taxon>Bacteria</taxon>
        <taxon>Pseudomonadati</taxon>
        <taxon>Pseudomonadota</taxon>
        <taxon>Alphaproteobacteria</taxon>
        <taxon>Hyphomicrobiales</taxon>
        <taxon>Nitrobacteraceae</taxon>
        <taxon>Bradyrhizobium</taxon>
    </lineage>
</organism>
<sequence length="180" mass="21032">MAITGDFFDRIQDKATFLEEVHLDFYTRSEEMGALPRWNKAKALDAYFQWKQDLERIQLVEKNVKTPDHIKCAAHLIYWLRRYSPVNDFAFDGPTDEAREFLLKYGREYLAFDLGYRAAQFYECKIFGRDLPEETSFSLDSKLPGVGRNDFINSVTHVLKLKMVSPHALTILLKAVFLRP</sequence>
<evidence type="ECO:0000313" key="2">
    <source>
        <dbReference type="Proteomes" id="UP001221546"/>
    </source>
</evidence>
<keyword evidence="2" id="KW-1185">Reference proteome</keyword>
<dbReference type="Proteomes" id="UP001221546">
    <property type="component" value="Chromosome"/>
</dbReference>
<accession>A0ABY8JAX7</accession>
<gene>
    <name evidence="1" type="ORF">QA636_35625</name>
</gene>
<evidence type="ECO:0000313" key="1">
    <source>
        <dbReference type="EMBL" id="WFU62720.1"/>
    </source>
</evidence>
<protein>
    <submittedName>
        <fullName evidence="1">Uncharacterized protein</fullName>
    </submittedName>
</protein>
<proteinExistence type="predicted"/>
<reference evidence="1 2" key="1">
    <citation type="submission" date="2023-04" db="EMBL/GenBank/DDBJ databases">
        <title>Australian commercial rhizobial inoculants.</title>
        <authorList>
            <person name="Kohlmeier M.G."/>
            <person name="O'Hara G.W."/>
            <person name="Colombi E."/>
            <person name="Ramsay J.P."/>
            <person name="Terpolilli J."/>
        </authorList>
    </citation>
    <scope>NUCLEOTIDE SEQUENCE [LARGE SCALE GENOMIC DNA]</scope>
    <source>
        <strain evidence="1 2">CB627</strain>
    </source>
</reference>
<name>A0ABY8JAX7_9BRAD</name>